<keyword evidence="2" id="KW-1185">Reference proteome</keyword>
<dbReference type="EMBL" id="CP061799">
    <property type="protein sequence ID" value="QTA83731.1"/>
    <property type="molecule type" value="Genomic_DNA"/>
</dbReference>
<reference evidence="1" key="1">
    <citation type="journal article" date="2021" name="Microb. Physiol.">
        <title>Proteogenomic Insights into the Physiology of Marine, Sulfate-Reducing, Filamentous Desulfonema limicola and Desulfonema magnum.</title>
        <authorList>
            <person name="Schnaars V."/>
            <person name="Wohlbrand L."/>
            <person name="Scheve S."/>
            <person name="Hinrichs C."/>
            <person name="Reinhardt R."/>
            <person name="Rabus R."/>
        </authorList>
    </citation>
    <scope>NUCLEOTIDE SEQUENCE</scope>
    <source>
        <strain evidence="1">5ac10</strain>
    </source>
</reference>
<evidence type="ECO:0000313" key="1">
    <source>
        <dbReference type="EMBL" id="QTA83731.1"/>
    </source>
</evidence>
<evidence type="ECO:0000313" key="2">
    <source>
        <dbReference type="Proteomes" id="UP000663720"/>
    </source>
</evidence>
<organism evidence="1 2">
    <name type="scientific">Desulfonema limicola</name>
    <dbReference type="NCBI Taxonomy" id="45656"/>
    <lineage>
        <taxon>Bacteria</taxon>
        <taxon>Pseudomonadati</taxon>
        <taxon>Thermodesulfobacteriota</taxon>
        <taxon>Desulfobacteria</taxon>
        <taxon>Desulfobacterales</taxon>
        <taxon>Desulfococcaceae</taxon>
        <taxon>Desulfonema</taxon>
    </lineage>
</organism>
<name>A0A975BE13_9BACT</name>
<gene>
    <name evidence="1" type="ORF">dnl_61460</name>
</gene>
<dbReference type="Proteomes" id="UP000663720">
    <property type="component" value="Chromosome"/>
</dbReference>
<sequence>MREKADVLKDIWSQIDTIAQVLSQDQDQKTVRNEQIEDLIDKGISKWLENLDTAPFSKDNVNSIKSKSVEILGAMKKCKIAKSQWHLCQNLTNFIEEQFIKKNKFIDSTIVSLLFVLLSFKYHDEILGKEYAGSKDSVSKKTPDEKYTLTFAIPAKEIEFKERIKKEGGLTPDMAGILVKIKQWILYTSENEWKDKCGELFKNPAKEKDDHDVYYIMIMLNKPDDRFGKNSNMIKMYDALTELAKTKPEVKISERQPKESYENKGFYRV</sequence>
<protein>
    <submittedName>
        <fullName evidence="1">Uncharacterized protein</fullName>
    </submittedName>
</protein>
<dbReference type="AlphaFoldDB" id="A0A975BE13"/>
<accession>A0A975BE13</accession>
<proteinExistence type="predicted"/>
<dbReference type="RefSeq" id="WP_207689533.1">
    <property type="nucleotide sequence ID" value="NZ_CP061799.1"/>
</dbReference>
<dbReference type="KEGG" id="dli:dnl_61460"/>